<evidence type="ECO:0000313" key="3">
    <source>
        <dbReference type="Proteomes" id="UP001597448"/>
    </source>
</evidence>
<accession>A0ABW5F2F3</accession>
<reference evidence="3" key="1">
    <citation type="journal article" date="2019" name="Int. J. Syst. Evol. Microbiol.">
        <title>The Global Catalogue of Microorganisms (GCM) 10K type strain sequencing project: providing services to taxonomists for standard genome sequencing and annotation.</title>
        <authorList>
            <consortium name="The Broad Institute Genomics Platform"/>
            <consortium name="The Broad Institute Genome Sequencing Center for Infectious Disease"/>
            <person name="Wu L."/>
            <person name="Ma J."/>
        </authorList>
    </citation>
    <scope>NUCLEOTIDE SEQUENCE [LARGE SCALE GENOMIC DNA]</scope>
    <source>
        <strain evidence="3">CCM 8725</strain>
    </source>
</reference>
<evidence type="ECO:0000259" key="1">
    <source>
        <dbReference type="Pfam" id="PF13471"/>
    </source>
</evidence>
<name>A0ABW5F2F3_9BACL</name>
<dbReference type="EMBL" id="JBHUKY010000011">
    <property type="protein sequence ID" value="MFD2409111.1"/>
    <property type="molecule type" value="Genomic_DNA"/>
</dbReference>
<dbReference type="Proteomes" id="UP001597448">
    <property type="component" value="Unassembled WGS sequence"/>
</dbReference>
<dbReference type="InterPro" id="IPR053521">
    <property type="entry name" value="McjB-like"/>
</dbReference>
<dbReference type="RefSeq" id="WP_209991922.1">
    <property type="nucleotide sequence ID" value="NZ_JBHSVQ010000001.1"/>
</dbReference>
<gene>
    <name evidence="2" type="ORF">ACFSX3_04475</name>
</gene>
<dbReference type="NCBIfam" id="NF033537">
    <property type="entry name" value="lasso_biosyn_B2"/>
    <property type="match status" value="1"/>
</dbReference>
<protein>
    <submittedName>
        <fullName evidence="2">Lasso peptide biosynthesis B2 protein</fullName>
    </submittedName>
</protein>
<organism evidence="2 3">
    <name type="scientific">Paenibacillus rhizoplanae</name>
    <dbReference type="NCBI Taxonomy" id="1917181"/>
    <lineage>
        <taxon>Bacteria</taxon>
        <taxon>Bacillati</taxon>
        <taxon>Bacillota</taxon>
        <taxon>Bacilli</taxon>
        <taxon>Bacillales</taxon>
        <taxon>Paenibacillaceae</taxon>
        <taxon>Paenibacillus</taxon>
    </lineage>
</organism>
<feature type="domain" description="Microcin J25-processing protein McjB C-terminal" evidence="1">
    <location>
        <begin position="30"/>
        <end position="142"/>
    </location>
</feature>
<proteinExistence type="predicted"/>
<sequence>MMTLRRLRLLLVHDKAVLALIPEALWRLMLVRIQLLFPFARTAPQLGVKSLETPAVSKASDIRRIQQITKAIRVMSRYTPWKSTCMVRAVAALKMLEKRGIESTLYMGVARDKQGQMIAHAWLRCGAHYVSGDDVMQGFVVVEKFAKVLQAE</sequence>
<comment type="caution">
    <text evidence="2">The sequence shown here is derived from an EMBL/GenBank/DDBJ whole genome shotgun (WGS) entry which is preliminary data.</text>
</comment>
<keyword evidence="3" id="KW-1185">Reference proteome</keyword>
<dbReference type="InterPro" id="IPR032708">
    <property type="entry name" value="McjB_C"/>
</dbReference>
<dbReference type="Pfam" id="PF13471">
    <property type="entry name" value="Transglut_core3"/>
    <property type="match status" value="1"/>
</dbReference>
<evidence type="ECO:0000313" key="2">
    <source>
        <dbReference type="EMBL" id="MFD2409111.1"/>
    </source>
</evidence>